<feature type="compositionally biased region" description="Polar residues" evidence="1">
    <location>
        <begin position="374"/>
        <end position="385"/>
    </location>
</feature>
<feature type="compositionally biased region" description="Polar residues" evidence="1">
    <location>
        <begin position="505"/>
        <end position="516"/>
    </location>
</feature>
<protein>
    <submittedName>
        <fullName evidence="2">Uncharacterized protein</fullName>
    </submittedName>
</protein>
<feature type="compositionally biased region" description="Polar residues" evidence="1">
    <location>
        <begin position="584"/>
        <end position="595"/>
    </location>
</feature>
<feature type="compositionally biased region" description="Polar residues" evidence="1">
    <location>
        <begin position="258"/>
        <end position="267"/>
    </location>
</feature>
<feature type="region of interest" description="Disordered" evidence="1">
    <location>
        <begin position="58"/>
        <end position="119"/>
    </location>
</feature>
<proteinExistence type="predicted"/>
<organism evidence="2 3">
    <name type="scientific">Gonapodya prolifera (strain JEL478)</name>
    <name type="common">Monoblepharis prolifera</name>
    <dbReference type="NCBI Taxonomy" id="1344416"/>
    <lineage>
        <taxon>Eukaryota</taxon>
        <taxon>Fungi</taxon>
        <taxon>Fungi incertae sedis</taxon>
        <taxon>Chytridiomycota</taxon>
        <taxon>Chytridiomycota incertae sedis</taxon>
        <taxon>Monoblepharidomycetes</taxon>
        <taxon>Monoblepharidales</taxon>
        <taxon>Gonapodyaceae</taxon>
        <taxon>Gonapodya</taxon>
    </lineage>
</organism>
<feature type="compositionally biased region" description="Basic and acidic residues" evidence="1">
    <location>
        <begin position="398"/>
        <end position="417"/>
    </location>
</feature>
<feature type="compositionally biased region" description="Acidic residues" evidence="1">
    <location>
        <begin position="550"/>
        <end position="563"/>
    </location>
</feature>
<feature type="compositionally biased region" description="Basic and acidic residues" evidence="1">
    <location>
        <begin position="466"/>
        <end position="482"/>
    </location>
</feature>
<sequence length="747" mass="80694">MGSKRAVREATQVSKRQTSPTQLMPDESTNTNSSTDHLIRELEKKLADAKERYKIAEEMARQRAAEEKARKEREETERKAREKLEEENRRREEMEAEKKRLAMEKTRRQEEQKQKGKATSNKVVGFKRKLENSDTEKLGPKRRKKANGVNVIEEPVHALDPFSYFLVVPAKDFASMLSLIRRHASSSFDIPTLLSSCRVLSSTDTALGSSIPASLPSVEDLLAPLDLSTDTVVRNQPPEGQEPHVTTSDPLPDDSELKGSSTNQQIPKTPVRRSPRIPKSQSSPPKSLAHITDVAMDEDSEEVLQPVDVGSVSTVEQSHPPTPVTQPVEVQTDATISQTDTEDQIDPTPRRGPRRTARGGVNPPDVQLEEPRTETTSPPQRSSRMNQKEETGTSVADADAKLTQERPGDVEYTESPRDACLPHGDIPPADVGIESPNSLDVTQPDDVEGDDRKRSVRLNGVAAVKAAERKGSNKVPPAEKRGTPQANGSIVAPPTDVVRIPPADNVTTFTNSSANGMSGAVPVEPREGQTEMSAPTGGEDAQEEGVSASEVDEVEPDSEDASSETEQRDSVDDGQQDAEIAPSATEQEMSASEAPSSETDGDQDSDSSSSSETEPGDREQSPSDVGDSGLRLAVSALIRSSQTPSPGPGAEWEKPISWSAPATDSSRKQHFSQPTPKGTSSTQLVGAAASQPVSYSRSIVMGHHMSKAKPPTKTAHGSDSSDSESEDEGDVARSLSLKRMFGVVGKK</sequence>
<feature type="region of interest" description="Disordered" evidence="1">
    <location>
        <begin position="231"/>
        <end position="747"/>
    </location>
</feature>
<feature type="compositionally biased region" description="Basic and acidic residues" evidence="1">
    <location>
        <begin position="58"/>
        <end position="114"/>
    </location>
</feature>
<gene>
    <name evidence="2" type="ORF">M427DRAFT_44354</name>
</gene>
<reference evidence="2 3" key="1">
    <citation type="journal article" date="2015" name="Genome Biol. Evol.">
        <title>Phylogenomic analyses indicate that early fungi evolved digesting cell walls of algal ancestors of land plants.</title>
        <authorList>
            <person name="Chang Y."/>
            <person name="Wang S."/>
            <person name="Sekimoto S."/>
            <person name="Aerts A.L."/>
            <person name="Choi C."/>
            <person name="Clum A."/>
            <person name="LaButti K.M."/>
            <person name="Lindquist E.A."/>
            <person name="Yee Ngan C."/>
            <person name="Ohm R.A."/>
            <person name="Salamov A.A."/>
            <person name="Grigoriev I.V."/>
            <person name="Spatafora J.W."/>
            <person name="Berbee M.L."/>
        </authorList>
    </citation>
    <scope>NUCLEOTIDE SEQUENCE [LARGE SCALE GENOMIC DNA]</scope>
    <source>
        <strain evidence="2 3">JEL478</strain>
    </source>
</reference>
<evidence type="ECO:0000256" key="1">
    <source>
        <dbReference type="SAM" id="MobiDB-lite"/>
    </source>
</evidence>
<dbReference type="Proteomes" id="UP000070544">
    <property type="component" value="Unassembled WGS sequence"/>
</dbReference>
<feature type="compositionally biased region" description="Polar residues" evidence="1">
    <location>
        <begin position="11"/>
        <end position="36"/>
    </location>
</feature>
<dbReference type="EMBL" id="KQ965760">
    <property type="protein sequence ID" value="KXS15775.1"/>
    <property type="molecule type" value="Genomic_DNA"/>
</dbReference>
<evidence type="ECO:0000313" key="3">
    <source>
        <dbReference type="Proteomes" id="UP000070544"/>
    </source>
</evidence>
<accession>A0A139AH56</accession>
<feature type="compositionally biased region" description="Polar residues" evidence="1">
    <location>
        <begin position="671"/>
        <end position="684"/>
    </location>
</feature>
<feature type="region of interest" description="Disordered" evidence="1">
    <location>
        <begin position="1"/>
        <end position="43"/>
    </location>
</feature>
<evidence type="ECO:0000313" key="2">
    <source>
        <dbReference type="EMBL" id="KXS15775.1"/>
    </source>
</evidence>
<keyword evidence="3" id="KW-1185">Reference proteome</keyword>
<name>A0A139AH56_GONPJ</name>
<dbReference type="AlphaFoldDB" id="A0A139AH56"/>